<protein>
    <submittedName>
        <fullName evidence="1">Uncharacterized protein</fullName>
    </submittedName>
</protein>
<sequence>MFIRILSNSLCCSQFNEVLTSNQSPLII</sequence>
<organism evidence="1">
    <name type="scientific">Rhizophora mucronata</name>
    <name type="common">Asiatic mangrove</name>
    <dbReference type="NCBI Taxonomy" id="61149"/>
    <lineage>
        <taxon>Eukaryota</taxon>
        <taxon>Viridiplantae</taxon>
        <taxon>Streptophyta</taxon>
        <taxon>Embryophyta</taxon>
        <taxon>Tracheophyta</taxon>
        <taxon>Spermatophyta</taxon>
        <taxon>Magnoliopsida</taxon>
        <taxon>eudicotyledons</taxon>
        <taxon>Gunneridae</taxon>
        <taxon>Pentapetalae</taxon>
        <taxon>rosids</taxon>
        <taxon>fabids</taxon>
        <taxon>Malpighiales</taxon>
        <taxon>Rhizophoraceae</taxon>
        <taxon>Rhizophora</taxon>
    </lineage>
</organism>
<proteinExistence type="predicted"/>
<accession>A0A2P2QM91</accession>
<evidence type="ECO:0000313" key="1">
    <source>
        <dbReference type="EMBL" id="MBX68098.1"/>
    </source>
</evidence>
<dbReference type="AlphaFoldDB" id="A0A2P2QM91"/>
<name>A0A2P2QM91_RHIMU</name>
<dbReference type="EMBL" id="GGEC01087614">
    <property type="protein sequence ID" value="MBX68098.1"/>
    <property type="molecule type" value="Transcribed_RNA"/>
</dbReference>
<reference evidence="1" key="1">
    <citation type="submission" date="2018-02" db="EMBL/GenBank/DDBJ databases">
        <title>Rhizophora mucronata_Transcriptome.</title>
        <authorList>
            <person name="Meera S.P."/>
            <person name="Sreeshan A."/>
            <person name="Augustine A."/>
        </authorList>
    </citation>
    <scope>NUCLEOTIDE SEQUENCE</scope>
    <source>
        <tissue evidence="1">Leaf</tissue>
    </source>
</reference>